<feature type="region of interest" description="Disordered" evidence="1">
    <location>
        <begin position="283"/>
        <end position="308"/>
    </location>
</feature>
<feature type="compositionally biased region" description="Polar residues" evidence="1">
    <location>
        <begin position="222"/>
        <end position="233"/>
    </location>
</feature>
<evidence type="ECO:0000313" key="3">
    <source>
        <dbReference type="Proteomes" id="UP001152803"/>
    </source>
</evidence>
<accession>A0A9Q1DT97</accession>
<feature type="compositionally biased region" description="Basic and acidic residues" evidence="1">
    <location>
        <begin position="52"/>
        <end position="62"/>
    </location>
</feature>
<dbReference type="AlphaFoldDB" id="A0A9Q1DT97"/>
<sequence>MDSTDYTGLELRSCLIKSEDAEESIERKNGCGMSREEELILSNIKEEEEEGGERQREEVKTEDGLKYEEVVGYEWKEEDLSDEWMESDKMIPKSTQTDMGLRKEEMAVCIKQEEDGSLSTVTSCLFKQPRVSSPGSPVISSSEVQSQVFACSQCPFAHLEEVKLHQHVEKTRVNIGANFPRWRTLRDRKGFRRDADLARFLLDSYESSLLTSKTQRQKRHTTSAPAGSSTESLSPDRYESSLPTSKTRRQKRHKTPAPAGSSTESLSPDRLLDFTGLTEANVQFESAPQSPRPLSPASSGEDMKTEPVMDSTDYTGLELRSCLIKSEDAEESIERKNGCGMSREEELILSNIKEEEEDGGMRDTVEPRVPSPGSPVISSRLGQSEVFGCSQCPFAHLEEVKLHQHVEKVHPEEHSRVLRSGGNREEKPLLPSSTHQHPTPPKTLPTPTQAHTGTAGALTCSHIP</sequence>
<evidence type="ECO:0008006" key="4">
    <source>
        <dbReference type="Google" id="ProtNLM"/>
    </source>
</evidence>
<keyword evidence="3" id="KW-1185">Reference proteome</keyword>
<proteinExistence type="predicted"/>
<dbReference type="EMBL" id="JAFJMO010000004">
    <property type="protein sequence ID" value="KAJ8280033.1"/>
    <property type="molecule type" value="Genomic_DNA"/>
</dbReference>
<evidence type="ECO:0000256" key="1">
    <source>
        <dbReference type="SAM" id="MobiDB-lite"/>
    </source>
</evidence>
<organism evidence="2 3">
    <name type="scientific">Conger conger</name>
    <name type="common">Conger eel</name>
    <name type="synonym">Muraena conger</name>
    <dbReference type="NCBI Taxonomy" id="82655"/>
    <lineage>
        <taxon>Eukaryota</taxon>
        <taxon>Metazoa</taxon>
        <taxon>Chordata</taxon>
        <taxon>Craniata</taxon>
        <taxon>Vertebrata</taxon>
        <taxon>Euteleostomi</taxon>
        <taxon>Actinopterygii</taxon>
        <taxon>Neopterygii</taxon>
        <taxon>Teleostei</taxon>
        <taxon>Anguilliformes</taxon>
        <taxon>Congridae</taxon>
        <taxon>Conger</taxon>
    </lineage>
</organism>
<evidence type="ECO:0000313" key="2">
    <source>
        <dbReference type="EMBL" id="KAJ8280033.1"/>
    </source>
</evidence>
<feature type="region of interest" description="Disordered" evidence="1">
    <location>
        <begin position="355"/>
        <end position="376"/>
    </location>
</feature>
<reference evidence="2" key="1">
    <citation type="journal article" date="2023" name="Science">
        <title>Genome structures resolve the early diversification of teleost fishes.</title>
        <authorList>
            <person name="Parey E."/>
            <person name="Louis A."/>
            <person name="Montfort J."/>
            <person name="Bouchez O."/>
            <person name="Roques C."/>
            <person name="Iampietro C."/>
            <person name="Lluch J."/>
            <person name="Castinel A."/>
            <person name="Donnadieu C."/>
            <person name="Desvignes T."/>
            <person name="Floi Bucao C."/>
            <person name="Jouanno E."/>
            <person name="Wen M."/>
            <person name="Mejri S."/>
            <person name="Dirks R."/>
            <person name="Jansen H."/>
            <person name="Henkel C."/>
            <person name="Chen W.J."/>
            <person name="Zahm M."/>
            <person name="Cabau C."/>
            <person name="Klopp C."/>
            <person name="Thompson A.W."/>
            <person name="Robinson-Rechavi M."/>
            <person name="Braasch I."/>
            <person name="Lecointre G."/>
            <person name="Bobe J."/>
            <person name="Postlethwait J.H."/>
            <person name="Berthelot C."/>
            <person name="Roest Crollius H."/>
            <person name="Guiguen Y."/>
        </authorList>
    </citation>
    <scope>NUCLEOTIDE SEQUENCE</scope>
    <source>
        <strain evidence="2">Concon-B</strain>
    </source>
</reference>
<protein>
    <recommendedName>
        <fullName evidence="4">C2H2-type domain-containing protein</fullName>
    </recommendedName>
</protein>
<comment type="caution">
    <text evidence="2">The sequence shown here is derived from an EMBL/GenBank/DDBJ whole genome shotgun (WGS) entry which is preliminary data.</text>
</comment>
<dbReference type="Proteomes" id="UP001152803">
    <property type="component" value="Unassembled WGS sequence"/>
</dbReference>
<feature type="region of interest" description="Disordered" evidence="1">
    <location>
        <begin position="43"/>
        <end position="62"/>
    </location>
</feature>
<feature type="compositionally biased region" description="Basic residues" evidence="1">
    <location>
        <begin position="246"/>
        <end position="255"/>
    </location>
</feature>
<gene>
    <name evidence="2" type="ORF">COCON_G00070990</name>
</gene>
<feature type="compositionally biased region" description="Basic and acidic residues" evidence="1">
    <location>
        <begin position="408"/>
        <end position="428"/>
    </location>
</feature>
<feature type="region of interest" description="Disordered" evidence="1">
    <location>
        <begin position="211"/>
        <end position="269"/>
    </location>
</feature>
<feature type="region of interest" description="Disordered" evidence="1">
    <location>
        <begin position="408"/>
        <end position="464"/>
    </location>
</feature>
<name>A0A9Q1DT97_CONCO</name>
<dbReference type="OrthoDB" id="9068259at2759"/>